<evidence type="ECO:0000313" key="1">
    <source>
        <dbReference type="EMBL" id="KHE92126.1"/>
    </source>
</evidence>
<name>A0A0B0EJC0_9BACT</name>
<dbReference type="eggNOG" id="COG4643">
    <property type="taxonomic scope" value="Bacteria"/>
</dbReference>
<dbReference type="Proteomes" id="UP000030652">
    <property type="component" value="Unassembled WGS sequence"/>
</dbReference>
<dbReference type="EMBL" id="JRYO01000152">
    <property type="protein sequence ID" value="KHE92126.1"/>
    <property type="molecule type" value="Genomic_DNA"/>
</dbReference>
<gene>
    <name evidence="1" type="ORF">SCABRO_02177</name>
</gene>
<proteinExistence type="predicted"/>
<dbReference type="AlphaFoldDB" id="A0A0B0EJC0"/>
<sequence>MLLRVKDRWDKNKILSFTKNPEPPKGLYQEIKNTLKQYIEFQTEAVYGLVTAWIIATYFHRCFHAYPFLFIYGKKQSGKSRSLDLLERLSFNAMKVKGVSVPSLADSIDGVRGTFLNDQAEELSKRKNTEILGILSDSYTIGGGKRRVVNITNNGRGILEFETYGPKAFASIKEIDSDLKDRCIEITMLRAIKEFPYPDAYLTIWDDLRDKLYKLLLTRWSEARNIYQDTGKDVSHRIKELWRPIETILRLEAVPVEEMKEIKGFFLESMQETQNELTEYEIKLFETLKEILKGKEKEILTSTDIAEKLKPEYATMNDKEKRGIQTWIGRTLNQLSLYNRHAGKKDGRKAYEFSSGHIENVYRRYQPDTTSGDYGETYGLSHKPLSDNIQGDLETGIEEMVGDTHTPEKEIEI</sequence>
<protein>
    <submittedName>
        <fullName evidence="1">Putative phage protein</fullName>
    </submittedName>
</protein>
<organism evidence="1 2">
    <name type="scientific">Candidatus Scalindua brodae</name>
    <dbReference type="NCBI Taxonomy" id="237368"/>
    <lineage>
        <taxon>Bacteria</taxon>
        <taxon>Pseudomonadati</taxon>
        <taxon>Planctomycetota</taxon>
        <taxon>Candidatus Brocadiia</taxon>
        <taxon>Candidatus Brocadiales</taxon>
        <taxon>Candidatus Scalinduaceae</taxon>
        <taxon>Candidatus Scalindua</taxon>
    </lineage>
</organism>
<accession>A0A0B0EJC0</accession>
<evidence type="ECO:0000313" key="2">
    <source>
        <dbReference type="Proteomes" id="UP000030652"/>
    </source>
</evidence>
<comment type="caution">
    <text evidence="1">The sequence shown here is derived from an EMBL/GenBank/DDBJ whole genome shotgun (WGS) entry which is preliminary data.</text>
</comment>
<reference evidence="1 2" key="1">
    <citation type="submission" date="2014-10" db="EMBL/GenBank/DDBJ databases">
        <title>Draft genome of anammox bacterium scalindua brodae, obtained using differential coverage binning of sequence data from two enrichment reactors.</title>
        <authorList>
            <person name="Speth D.R."/>
            <person name="Russ L."/>
            <person name="Kartal B."/>
            <person name="Op den Camp H.J."/>
            <person name="Dutilh B.E."/>
            <person name="Jetten M.S."/>
        </authorList>
    </citation>
    <scope>NUCLEOTIDE SEQUENCE [LARGE SCALE GENOMIC DNA]</scope>
    <source>
        <strain evidence="1">RU1</strain>
    </source>
</reference>